<keyword evidence="5" id="KW-1185">Reference proteome</keyword>
<dbReference type="Pfam" id="PF00011">
    <property type="entry name" value="HSP20"/>
    <property type="match status" value="1"/>
</dbReference>
<dbReference type="Proteomes" id="UP000239724">
    <property type="component" value="Unassembled WGS sequence"/>
</dbReference>
<dbReference type="CDD" id="cd06464">
    <property type="entry name" value="ACD_sHsps-like"/>
    <property type="match status" value="1"/>
</dbReference>
<dbReference type="InterPro" id="IPR031107">
    <property type="entry name" value="Small_HSP"/>
</dbReference>
<dbReference type="AlphaFoldDB" id="A0A2S6N351"/>
<evidence type="ECO:0000256" key="2">
    <source>
        <dbReference type="RuleBase" id="RU003616"/>
    </source>
</evidence>
<evidence type="ECO:0000313" key="5">
    <source>
        <dbReference type="Proteomes" id="UP000239724"/>
    </source>
</evidence>
<sequence>MADTPVPVKQTTALASGAPDYWRSFKTEMDRLFDRFTSTFGVAPFQAFRSEPGFSMPTPAVDITEDDSAIKLTAELPGMTEKDIQVSLSGNTLTIKGEKRQEREEQDKGYHLSERSYGAFQRSFLLPDAADCDKVDASFANGVLSVTVQKSAQAAPKKIEVKAAA</sequence>
<dbReference type="InterPro" id="IPR002068">
    <property type="entry name" value="A-crystallin/Hsp20_dom"/>
</dbReference>
<reference evidence="4 5" key="1">
    <citation type="journal article" date="2018" name="Arch. Microbiol.">
        <title>New insights into the metabolic potential of the phototrophic purple bacterium Rhodopila globiformis DSM 161(T) from its draft genome sequence and evidence for a vanadium-dependent nitrogenase.</title>
        <authorList>
            <person name="Imhoff J.F."/>
            <person name="Rahn T."/>
            <person name="Kunzel S."/>
            <person name="Neulinger S.C."/>
        </authorList>
    </citation>
    <scope>NUCLEOTIDE SEQUENCE [LARGE SCALE GENOMIC DNA]</scope>
    <source>
        <strain evidence="4 5">DSM 161</strain>
    </source>
</reference>
<feature type="domain" description="SHSP" evidence="3">
    <location>
        <begin position="52"/>
        <end position="164"/>
    </location>
</feature>
<evidence type="ECO:0000256" key="1">
    <source>
        <dbReference type="PROSITE-ProRule" id="PRU00285"/>
    </source>
</evidence>
<dbReference type="InterPro" id="IPR008978">
    <property type="entry name" value="HSP20-like_chaperone"/>
</dbReference>
<dbReference type="PANTHER" id="PTHR11527">
    <property type="entry name" value="HEAT-SHOCK PROTEIN 20 FAMILY MEMBER"/>
    <property type="match status" value="1"/>
</dbReference>
<dbReference type="OrthoDB" id="9808910at2"/>
<dbReference type="EMBL" id="NHRY01000234">
    <property type="protein sequence ID" value="PPQ29051.1"/>
    <property type="molecule type" value="Genomic_DNA"/>
</dbReference>
<evidence type="ECO:0000313" key="4">
    <source>
        <dbReference type="EMBL" id="PPQ29051.1"/>
    </source>
</evidence>
<dbReference type="PROSITE" id="PS01031">
    <property type="entry name" value="SHSP"/>
    <property type="match status" value="1"/>
</dbReference>
<dbReference type="Gene3D" id="2.60.40.790">
    <property type="match status" value="1"/>
</dbReference>
<name>A0A2S6N351_RHOGL</name>
<gene>
    <name evidence="4" type="ORF">CCS01_22720</name>
</gene>
<dbReference type="RefSeq" id="WP_104521105.1">
    <property type="nucleotide sequence ID" value="NZ_NHRY01000234.1"/>
</dbReference>
<comment type="similarity">
    <text evidence="1 2">Belongs to the small heat shock protein (HSP20) family.</text>
</comment>
<proteinExistence type="inferred from homology"/>
<comment type="caution">
    <text evidence="4">The sequence shown here is derived from an EMBL/GenBank/DDBJ whole genome shotgun (WGS) entry which is preliminary data.</text>
</comment>
<protein>
    <recommendedName>
        <fullName evidence="3">SHSP domain-containing protein</fullName>
    </recommendedName>
</protein>
<accession>A0A2S6N351</accession>
<evidence type="ECO:0000259" key="3">
    <source>
        <dbReference type="PROSITE" id="PS01031"/>
    </source>
</evidence>
<organism evidence="4 5">
    <name type="scientific">Rhodopila globiformis</name>
    <name type="common">Rhodopseudomonas globiformis</name>
    <dbReference type="NCBI Taxonomy" id="1071"/>
    <lineage>
        <taxon>Bacteria</taxon>
        <taxon>Pseudomonadati</taxon>
        <taxon>Pseudomonadota</taxon>
        <taxon>Alphaproteobacteria</taxon>
        <taxon>Acetobacterales</taxon>
        <taxon>Acetobacteraceae</taxon>
        <taxon>Rhodopila</taxon>
    </lineage>
</organism>
<dbReference type="SUPFAM" id="SSF49764">
    <property type="entry name" value="HSP20-like chaperones"/>
    <property type="match status" value="1"/>
</dbReference>